<dbReference type="NCBIfam" id="TIGR03494">
    <property type="entry name" value="salicyl_syn"/>
    <property type="match status" value="1"/>
</dbReference>
<keyword evidence="2" id="KW-0479">Metal-binding</keyword>
<comment type="cofactor">
    <cofactor evidence="1">
        <name>Mg(2+)</name>
        <dbReference type="ChEBI" id="CHEBI:18420"/>
    </cofactor>
</comment>
<name>A0A8H6E192_PETAA</name>
<evidence type="ECO:0000256" key="1">
    <source>
        <dbReference type="ARBA" id="ARBA00001946"/>
    </source>
</evidence>
<keyword evidence="7" id="KW-1185">Reference proteome</keyword>
<organism evidence="6 7">
    <name type="scientific">Petromyces alliaceus</name>
    <name type="common">Aspergillus alliaceus</name>
    <dbReference type="NCBI Taxonomy" id="209559"/>
    <lineage>
        <taxon>Eukaryota</taxon>
        <taxon>Fungi</taxon>
        <taxon>Dikarya</taxon>
        <taxon>Ascomycota</taxon>
        <taxon>Pezizomycotina</taxon>
        <taxon>Eurotiomycetes</taxon>
        <taxon>Eurotiomycetidae</taxon>
        <taxon>Eurotiales</taxon>
        <taxon>Aspergillaceae</taxon>
        <taxon>Aspergillus</taxon>
        <taxon>Aspergillus subgen. Circumdati</taxon>
    </lineage>
</organism>
<dbReference type="InterPro" id="IPR015890">
    <property type="entry name" value="Chorismate_C"/>
</dbReference>
<dbReference type="AlphaFoldDB" id="A0A8H6E192"/>
<dbReference type="Proteomes" id="UP000541154">
    <property type="component" value="Unassembled WGS sequence"/>
</dbReference>
<dbReference type="PANTHER" id="PTHR11236:SF48">
    <property type="entry name" value="ISOCHORISMATE SYNTHASE MENF"/>
    <property type="match status" value="1"/>
</dbReference>
<evidence type="ECO:0000259" key="5">
    <source>
        <dbReference type="Pfam" id="PF00425"/>
    </source>
</evidence>
<evidence type="ECO:0000313" key="7">
    <source>
        <dbReference type="Proteomes" id="UP000541154"/>
    </source>
</evidence>
<evidence type="ECO:0000313" key="6">
    <source>
        <dbReference type="EMBL" id="KAF5855632.1"/>
    </source>
</evidence>
<dbReference type="GO" id="GO:0046872">
    <property type="term" value="F:metal ion binding"/>
    <property type="evidence" value="ECO:0007669"/>
    <property type="project" value="UniProtKB-KW"/>
</dbReference>
<dbReference type="InterPro" id="IPR019996">
    <property type="entry name" value="Salicylate_synthase"/>
</dbReference>
<dbReference type="GO" id="GO:0016833">
    <property type="term" value="F:oxo-acid-lyase activity"/>
    <property type="evidence" value="ECO:0007669"/>
    <property type="project" value="InterPro"/>
</dbReference>
<dbReference type="PANTHER" id="PTHR11236">
    <property type="entry name" value="AMINOBENZOATE/ANTHRANILATE SYNTHASE"/>
    <property type="match status" value="1"/>
</dbReference>
<keyword evidence="4" id="KW-0456">Lyase</keyword>
<dbReference type="InterPro" id="IPR019999">
    <property type="entry name" value="Anth_synth_I-like"/>
</dbReference>
<keyword evidence="3" id="KW-0460">Magnesium</keyword>
<dbReference type="Pfam" id="PF00425">
    <property type="entry name" value="Chorismate_bind"/>
    <property type="match status" value="1"/>
</dbReference>
<sequence length="439" mass="48750">MAPSYTTITLTPGKADILETVCIVLEKHKDGDYYAYEREDNWHIGIGCHSSLLVDSEGKTVTVCDGSIQKVFQVHGAIEDFARTFASEHTKYGRKIFGQVGFNYAAHIRGIPYNAGKWPLLSMIVPHTEISFHQEDITVKGFDGEKVRELCDFIERSASFGPPPSQAIDTQDETSSYIYRVSEALSEISHGMYTKVIPSRVVGLKERVNMPATLFHGRRSNNPKRSFSVCHTGFQATGFSPELVMSVENGKVVTEPLAGTRSCIGADIEELCHELLNDPKEIVEHILSVKEVINELNQLCSADSIAVEDLMTVKRRGSVQHLGSRVTGRLSFDKDVWDAFNIIFPSVTASGIPKQAALEAIQRLESQPRELYAGAVFILEDAKSFEAALVLRTVFQDRNRHWIQAGAGIISQSNPERELTETSEKMASIAQFVVPETRL</sequence>
<proteinExistence type="predicted"/>
<dbReference type="EMBL" id="SPNV01000405">
    <property type="protein sequence ID" value="KAF5855632.1"/>
    <property type="molecule type" value="Genomic_DNA"/>
</dbReference>
<protein>
    <recommendedName>
        <fullName evidence="5">Chorismate-utilising enzyme C-terminal domain-containing protein</fullName>
    </recommendedName>
</protein>
<reference evidence="6 7" key="1">
    <citation type="submission" date="2019-04" db="EMBL/GenBank/DDBJ databases">
        <title>Aspergillus burnettii sp. nov., novel species from soil in southeast Queensland.</title>
        <authorList>
            <person name="Gilchrist C.L.M."/>
            <person name="Pitt J.I."/>
            <person name="Lange L."/>
            <person name="Lacey H.J."/>
            <person name="Vuong D."/>
            <person name="Midgley D.J."/>
            <person name="Greenfield P."/>
            <person name="Bradbury M."/>
            <person name="Lacey E."/>
            <person name="Busk P.K."/>
            <person name="Pilgaard B."/>
            <person name="Chooi Y.H."/>
            <person name="Piggott A.M."/>
        </authorList>
    </citation>
    <scope>NUCLEOTIDE SEQUENCE [LARGE SCALE GENOMIC DNA]</scope>
    <source>
        <strain evidence="6 7">FRR 5400</strain>
    </source>
</reference>
<dbReference type="SUPFAM" id="SSF56322">
    <property type="entry name" value="ADC synthase"/>
    <property type="match status" value="1"/>
</dbReference>
<dbReference type="InterPro" id="IPR005801">
    <property type="entry name" value="ADC_synthase"/>
</dbReference>
<feature type="domain" description="Chorismate-utilising enzyme C-terminal" evidence="5">
    <location>
        <begin position="175"/>
        <end position="425"/>
    </location>
</feature>
<comment type="caution">
    <text evidence="6">The sequence shown here is derived from an EMBL/GenBank/DDBJ whole genome shotgun (WGS) entry which is preliminary data.</text>
</comment>
<dbReference type="GO" id="GO:0008909">
    <property type="term" value="F:isochorismate synthase activity"/>
    <property type="evidence" value="ECO:0007669"/>
    <property type="project" value="InterPro"/>
</dbReference>
<evidence type="ECO:0000256" key="4">
    <source>
        <dbReference type="ARBA" id="ARBA00023239"/>
    </source>
</evidence>
<evidence type="ECO:0000256" key="3">
    <source>
        <dbReference type="ARBA" id="ARBA00022842"/>
    </source>
</evidence>
<dbReference type="GO" id="GO:0000162">
    <property type="term" value="P:L-tryptophan biosynthetic process"/>
    <property type="evidence" value="ECO:0007669"/>
    <property type="project" value="TreeGrafter"/>
</dbReference>
<accession>A0A8H6E192</accession>
<gene>
    <name evidence="6" type="ORF">ETB97_008855</name>
</gene>
<evidence type="ECO:0000256" key="2">
    <source>
        <dbReference type="ARBA" id="ARBA00022723"/>
    </source>
</evidence>
<dbReference type="Gene3D" id="3.60.120.10">
    <property type="entry name" value="Anthranilate synthase"/>
    <property type="match status" value="1"/>
</dbReference>